<organism evidence="1 2">
    <name type="scientific">Halospina denitrificans</name>
    <dbReference type="NCBI Taxonomy" id="332522"/>
    <lineage>
        <taxon>Bacteria</taxon>
        <taxon>Pseudomonadati</taxon>
        <taxon>Pseudomonadota</taxon>
        <taxon>Gammaproteobacteria</taxon>
        <taxon>Halospina</taxon>
    </lineage>
</organism>
<proteinExistence type="predicted"/>
<name>A0A4R7JZI1_9GAMM</name>
<dbReference type="RefSeq" id="WP_133734388.1">
    <property type="nucleotide sequence ID" value="NZ_SOAX01000001.1"/>
</dbReference>
<protein>
    <submittedName>
        <fullName evidence="1">Type VI secretion system protein ImpG</fullName>
    </submittedName>
</protein>
<reference evidence="1 2" key="1">
    <citation type="submission" date="2019-03" db="EMBL/GenBank/DDBJ databases">
        <title>Genomic Encyclopedia of Type Strains, Phase IV (KMG-IV): sequencing the most valuable type-strain genomes for metagenomic binning, comparative biology and taxonomic classification.</title>
        <authorList>
            <person name="Goeker M."/>
        </authorList>
    </citation>
    <scope>NUCLEOTIDE SEQUENCE [LARGE SCALE GENOMIC DNA]</scope>
    <source>
        <strain evidence="1 2">DSM 15505</strain>
    </source>
</reference>
<dbReference type="AlphaFoldDB" id="A0A4R7JZI1"/>
<dbReference type="PANTHER" id="PTHR35370:SF1">
    <property type="entry name" value="TYPE VI SECRETION SYSTEM COMPONENT TSSF1"/>
    <property type="match status" value="1"/>
</dbReference>
<dbReference type="OrthoDB" id="9763676at2"/>
<dbReference type="InterPro" id="IPR010272">
    <property type="entry name" value="T6SS_TssF"/>
</dbReference>
<dbReference type="Pfam" id="PF05947">
    <property type="entry name" value="T6SS_TssF"/>
    <property type="match status" value="1"/>
</dbReference>
<dbReference type="PIRSF" id="PIRSF028304">
    <property type="entry name" value="UCP028304"/>
    <property type="match status" value="1"/>
</dbReference>
<comment type="caution">
    <text evidence="1">The sequence shown here is derived from an EMBL/GenBank/DDBJ whole genome shotgun (WGS) entry which is preliminary data.</text>
</comment>
<accession>A0A4R7JZI1</accession>
<sequence>MSDELLQYYNRELAYLRRQGAEFAEAYPKVAGHLRMSEEAVEDPHVSRLLEGVAFLTAQIRQRLDSHFPELTDVLMGTLYPDYQAPVPSMTILQLEPAPAQTHAAPLEDGQAFETAADDVPTCRFAARGEQWVAPISVKDAVFENSPFEAPRPVGVEKARSVIRLRLNSPVAMSETNAPWLRFYLHGQPHQSHELYDLILRTGLGFAMVPVNDRRQVRFFPAERIKPVGFSEEDAMVPYGQRSFEGYRLLVEHFLFPEKFLFAQLDGLADQWPDDSEVDLYIYLGEGSTEQEKSFVADHMRLWCLPAINLFEENLEPVRRDETDHAYHLVPRYRNSDAYEVVGVNRVDLVNNDRVRELAPYYGLGHPRWQNDINVYWHLHRQSADWAGGQYEPGTESYLSLVDQRFEHQGMAALPKDEMLVVRAQCCNRNVPASLPFGGGEPRFKAVTEPLVKRANALVAPTATVRPELDDASRWQFIQHLTLDHFAGDDARERLKTVLQLHDFRKTPESQALIDGIEDVTIKPAVARVGSGVQRGVCRGSEIVITFSKPRYAGTSIYLFSAVLDRFFAHFAQINSFTRLRIRLSGQNQDYHVWPARTGEKALL</sequence>
<dbReference type="Proteomes" id="UP000295830">
    <property type="component" value="Unassembled WGS sequence"/>
</dbReference>
<evidence type="ECO:0000313" key="1">
    <source>
        <dbReference type="EMBL" id="TDT43950.1"/>
    </source>
</evidence>
<dbReference type="PANTHER" id="PTHR35370">
    <property type="entry name" value="CYTOPLASMIC PROTEIN-RELATED-RELATED"/>
    <property type="match status" value="1"/>
</dbReference>
<evidence type="ECO:0000313" key="2">
    <source>
        <dbReference type="Proteomes" id="UP000295830"/>
    </source>
</evidence>
<dbReference type="NCBIfam" id="TIGR03359">
    <property type="entry name" value="VI_chp_6"/>
    <property type="match status" value="1"/>
</dbReference>
<dbReference type="EMBL" id="SOAX01000001">
    <property type="protein sequence ID" value="TDT43950.1"/>
    <property type="molecule type" value="Genomic_DNA"/>
</dbReference>
<keyword evidence="2" id="KW-1185">Reference proteome</keyword>
<gene>
    <name evidence="1" type="ORF">DES49_0049</name>
</gene>